<proteinExistence type="predicted"/>
<sequence>MEKLTFGIELDFAIWLSRFPEEINRDKKGQAAVLDLTPNTMRIRNPDIPPAWYEGEDFITYEILRHVTQQIDNFVNKLPRRGTPAVGPSLAPFQRWTVRTDTSIELDGLFYPEWAGLEWHGLEIRSPAFEATEEAFAEVAAVVEFIRTKFRVTVPPSCGLHVHVGKGPNCFPLDTLKKMAAVCWAGDLLLQTIHPICRRYNRHCSGPRAKSAVAKGWNADGVDHSPRACMERHSSMLKAIQRSRPRREVEKYNFDRTLPREPAMDPFNPELPTDPSAYETAACLEGPLVIWPEVQEVVRGSVSILEGAEQIMCCTTPNDLAKMMSIGSDSRGAYNFTAYSDRARQNADNKRTVEFRQAAGTMDGSWVVHWAKICVGIARFAEEATDAELWGLMYDCHRRDKKPGQYDALDFLLDLGLPQQARAVQWRWQSRIYILESLQPFSDAADTPATMQAALTRMDF</sequence>
<reference evidence="1 2" key="1">
    <citation type="journal article" date="2022" name="New Phytol.">
        <title>Ecological generalism drives hyperdiversity of secondary metabolite gene clusters in xylarialean endophytes.</title>
        <authorList>
            <person name="Franco M.E.E."/>
            <person name="Wisecaver J.H."/>
            <person name="Arnold A.E."/>
            <person name="Ju Y.M."/>
            <person name="Slot J.C."/>
            <person name="Ahrendt S."/>
            <person name="Moore L.P."/>
            <person name="Eastman K.E."/>
            <person name="Scott K."/>
            <person name="Konkel Z."/>
            <person name="Mondo S.J."/>
            <person name="Kuo A."/>
            <person name="Hayes R.D."/>
            <person name="Haridas S."/>
            <person name="Andreopoulos B."/>
            <person name="Riley R."/>
            <person name="LaButti K."/>
            <person name="Pangilinan J."/>
            <person name="Lipzen A."/>
            <person name="Amirebrahimi M."/>
            <person name="Yan J."/>
            <person name="Adam C."/>
            <person name="Keymanesh K."/>
            <person name="Ng V."/>
            <person name="Louie K."/>
            <person name="Northen T."/>
            <person name="Drula E."/>
            <person name="Henrissat B."/>
            <person name="Hsieh H.M."/>
            <person name="Youens-Clark K."/>
            <person name="Lutzoni F."/>
            <person name="Miadlikowska J."/>
            <person name="Eastwood D.C."/>
            <person name="Hamelin R.C."/>
            <person name="Grigoriev I.V."/>
            <person name="U'Ren J.M."/>
        </authorList>
    </citation>
    <scope>NUCLEOTIDE SEQUENCE [LARGE SCALE GENOMIC DNA]</scope>
    <source>
        <strain evidence="1 2">ER1909</strain>
    </source>
</reference>
<protein>
    <submittedName>
        <fullName evidence="1">Amidoligase enzyme-domain-containing protein</fullName>
    </submittedName>
</protein>
<accession>A0ACC0D9K6</accession>
<name>A0ACC0D9K6_9PEZI</name>
<gene>
    <name evidence="1" type="ORF">F4821DRAFT_56217</name>
</gene>
<keyword evidence="2" id="KW-1185">Reference proteome</keyword>
<evidence type="ECO:0000313" key="1">
    <source>
        <dbReference type="EMBL" id="KAI6089446.1"/>
    </source>
</evidence>
<dbReference type="EMBL" id="MU394295">
    <property type="protein sequence ID" value="KAI6089446.1"/>
    <property type="molecule type" value="Genomic_DNA"/>
</dbReference>
<evidence type="ECO:0000313" key="2">
    <source>
        <dbReference type="Proteomes" id="UP001497680"/>
    </source>
</evidence>
<comment type="caution">
    <text evidence="1">The sequence shown here is derived from an EMBL/GenBank/DDBJ whole genome shotgun (WGS) entry which is preliminary data.</text>
</comment>
<organism evidence="1 2">
    <name type="scientific">Hypoxylon rubiginosum</name>
    <dbReference type="NCBI Taxonomy" id="110542"/>
    <lineage>
        <taxon>Eukaryota</taxon>
        <taxon>Fungi</taxon>
        <taxon>Dikarya</taxon>
        <taxon>Ascomycota</taxon>
        <taxon>Pezizomycotina</taxon>
        <taxon>Sordariomycetes</taxon>
        <taxon>Xylariomycetidae</taxon>
        <taxon>Xylariales</taxon>
        <taxon>Hypoxylaceae</taxon>
        <taxon>Hypoxylon</taxon>
    </lineage>
</organism>
<dbReference type="Proteomes" id="UP001497680">
    <property type="component" value="Unassembled WGS sequence"/>
</dbReference>